<accession>A0ABU4HN08</accession>
<dbReference type="Gene3D" id="3.30.70.100">
    <property type="match status" value="1"/>
</dbReference>
<dbReference type="InterPro" id="IPR006121">
    <property type="entry name" value="HMA_dom"/>
</dbReference>
<name>A0ABU4HN08_9ACTN</name>
<dbReference type="Pfam" id="PF00403">
    <property type="entry name" value="HMA"/>
    <property type="match status" value="1"/>
</dbReference>
<gene>
    <name evidence="2" type="ORF">R7226_10110</name>
</gene>
<sequence length="78" mass="8008">MCTSCETKTTSERAYAVGGMTCAHCVASVREELAEVAGVEVVELDLASGRLVVRGEAADSQDAIRAAVEAAGYTVTVA</sequence>
<dbReference type="EMBL" id="JAWSTH010000020">
    <property type="protein sequence ID" value="MDW5594691.1"/>
    <property type="molecule type" value="Genomic_DNA"/>
</dbReference>
<dbReference type="CDD" id="cd00371">
    <property type="entry name" value="HMA"/>
    <property type="match status" value="1"/>
</dbReference>
<dbReference type="Proteomes" id="UP001284601">
    <property type="component" value="Unassembled WGS sequence"/>
</dbReference>
<dbReference type="RefSeq" id="WP_318596988.1">
    <property type="nucleotide sequence ID" value="NZ_JAWSTH010000020.1"/>
</dbReference>
<keyword evidence="3" id="KW-1185">Reference proteome</keyword>
<dbReference type="SUPFAM" id="SSF55008">
    <property type="entry name" value="HMA, heavy metal-associated domain"/>
    <property type="match status" value="1"/>
</dbReference>
<evidence type="ECO:0000313" key="3">
    <source>
        <dbReference type="Proteomes" id="UP001284601"/>
    </source>
</evidence>
<reference evidence="3" key="1">
    <citation type="submission" date="2023-07" db="EMBL/GenBank/DDBJ databases">
        <title>Conexibacter stalactiti sp. nov., isolated from stalactites in a lava cave and emended description of the genus Conexibacter.</title>
        <authorList>
            <person name="Lee S.D."/>
        </authorList>
    </citation>
    <scope>NUCLEOTIDE SEQUENCE [LARGE SCALE GENOMIC DNA]</scope>
    <source>
        <strain evidence="3">KCTC 39840</strain>
    </source>
</reference>
<dbReference type="PROSITE" id="PS50846">
    <property type="entry name" value="HMA_2"/>
    <property type="match status" value="1"/>
</dbReference>
<feature type="domain" description="HMA" evidence="1">
    <location>
        <begin position="11"/>
        <end position="76"/>
    </location>
</feature>
<proteinExistence type="predicted"/>
<evidence type="ECO:0000313" key="2">
    <source>
        <dbReference type="EMBL" id="MDW5594691.1"/>
    </source>
</evidence>
<organism evidence="2 3">
    <name type="scientific">Conexibacter stalactiti</name>
    <dbReference type="NCBI Taxonomy" id="1940611"/>
    <lineage>
        <taxon>Bacteria</taxon>
        <taxon>Bacillati</taxon>
        <taxon>Actinomycetota</taxon>
        <taxon>Thermoleophilia</taxon>
        <taxon>Solirubrobacterales</taxon>
        <taxon>Conexibacteraceae</taxon>
        <taxon>Conexibacter</taxon>
    </lineage>
</organism>
<evidence type="ECO:0000259" key="1">
    <source>
        <dbReference type="PROSITE" id="PS50846"/>
    </source>
</evidence>
<dbReference type="InterPro" id="IPR036163">
    <property type="entry name" value="HMA_dom_sf"/>
</dbReference>
<comment type="caution">
    <text evidence="2">The sequence shown here is derived from an EMBL/GenBank/DDBJ whole genome shotgun (WGS) entry which is preliminary data.</text>
</comment>
<protein>
    <submittedName>
        <fullName evidence="2">Heavy metal-associated domain-containing protein</fullName>
    </submittedName>
</protein>